<dbReference type="EMBL" id="ML979136">
    <property type="protein sequence ID" value="KAF1915305.1"/>
    <property type="molecule type" value="Genomic_DNA"/>
</dbReference>
<sequence length="245" mass="26823">MVNAFENCKKASGYIQRYGLETTLVLCYDNLLQEIVEGRDKYLDELLDRVRGMIKSSTEKPCISVTILEHENPRLIGVDVSSICLSLPVVSTGFENMPDTPVCCISSLSTPEENLSAIVKGASRHYTLSNLSLPRKTMSDVTGFRWCDAIIPKGTIVWIHAQAGKHLKPNPNNLLGLALLCTEKQLSSTPYLSFGAGSRSCYGAAIASKLTSAPKTDYRNYNNVGSALVVILRDFMIKLTLRGGT</sequence>
<dbReference type="GO" id="GO:0016705">
    <property type="term" value="F:oxidoreductase activity, acting on paired donors, with incorporation or reduction of molecular oxygen"/>
    <property type="evidence" value="ECO:0007669"/>
    <property type="project" value="InterPro"/>
</dbReference>
<dbReference type="OrthoDB" id="1055148at2759"/>
<dbReference type="InterPro" id="IPR001128">
    <property type="entry name" value="Cyt_P450"/>
</dbReference>
<dbReference type="AlphaFoldDB" id="A0A6A5QI86"/>
<dbReference type="GO" id="GO:0005506">
    <property type="term" value="F:iron ion binding"/>
    <property type="evidence" value="ECO:0007669"/>
    <property type="project" value="InterPro"/>
</dbReference>
<dbReference type="Pfam" id="PF00067">
    <property type="entry name" value="p450"/>
    <property type="match status" value="1"/>
</dbReference>
<dbReference type="GO" id="GO:0020037">
    <property type="term" value="F:heme binding"/>
    <property type="evidence" value="ECO:0007669"/>
    <property type="project" value="InterPro"/>
</dbReference>
<proteinExistence type="predicted"/>
<dbReference type="SUPFAM" id="SSF48264">
    <property type="entry name" value="Cytochrome P450"/>
    <property type="match status" value="1"/>
</dbReference>
<dbReference type="GO" id="GO:0004497">
    <property type="term" value="F:monooxygenase activity"/>
    <property type="evidence" value="ECO:0007669"/>
    <property type="project" value="InterPro"/>
</dbReference>
<organism evidence="1 2">
    <name type="scientific">Ampelomyces quisqualis</name>
    <name type="common">Powdery mildew agent</name>
    <dbReference type="NCBI Taxonomy" id="50730"/>
    <lineage>
        <taxon>Eukaryota</taxon>
        <taxon>Fungi</taxon>
        <taxon>Dikarya</taxon>
        <taxon>Ascomycota</taxon>
        <taxon>Pezizomycotina</taxon>
        <taxon>Dothideomycetes</taxon>
        <taxon>Pleosporomycetidae</taxon>
        <taxon>Pleosporales</taxon>
        <taxon>Pleosporineae</taxon>
        <taxon>Phaeosphaeriaceae</taxon>
        <taxon>Ampelomyces</taxon>
    </lineage>
</organism>
<evidence type="ECO:0000313" key="1">
    <source>
        <dbReference type="EMBL" id="KAF1915305.1"/>
    </source>
</evidence>
<reference evidence="1" key="1">
    <citation type="journal article" date="2020" name="Stud. Mycol.">
        <title>101 Dothideomycetes genomes: a test case for predicting lifestyles and emergence of pathogens.</title>
        <authorList>
            <person name="Haridas S."/>
            <person name="Albert R."/>
            <person name="Binder M."/>
            <person name="Bloem J."/>
            <person name="Labutti K."/>
            <person name="Salamov A."/>
            <person name="Andreopoulos B."/>
            <person name="Baker S."/>
            <person name="Barry K."/>
            <person name="Bills G."/>
            <person name="Bluhm B."/>
            <person name="Cannon C."/>
            <person name="Castanera R."/>
            <person name="Culley D."/>
            <person name="Daum C."/>
            <person name="Ezra D."/>
            <person name="Gonzalez J."/>
            <person name="Henrissat B."/>
            <person name="Kuo A."/>
            <person name="Liang C."/>
            <person name="Lipzen A."/>
            <person name="Lutzoni F."/>
            <person name="Magnuson J."/>
            <person name="Mondo S."/>
            <person name="Nolan M."/>
            <person name="Ohm R."/>
            <person name="Pangilinan J."/>
            <person name="Park H.-J."/>
            <person name="Ramirez L."/>
            <person name="Alfaro M."/>
            <person name="Sun H."/>
            <person name="Tritt A."/>
            <person name="Yoshinaga Y."/>
            <person name="Zwiers L.-H."/>
            <person name="Turgeon B."/>
            <person name="Goodwin S."/>
            <person name="Spatafora J."/>
            <person name="Crous P."/>
            <person name="Grigoriev I."/>
        </authorList>
    </citation>
    <scope>NUCLEOTIDE SEQUENCE</scope>
    <source>
        <strain evidence="1">HMLAC05119</strain>
    </source>
</reference>
<evidence type="ECO:0008006" key="3">
    <source>
        <dbReference type="Google" id="ProtNLM"/>
    </source>
</evidence>
<name>A0A6A5QI86_AMPQU</name>
<keyword evidence="2" id="KW-1185">Reference proteome</keyword>
<dbReference type="InterPro" id="IPR036396">
    <property type="entry name" value="Cyt_P450_sf"/>
</dbReference>
<dbReference type="Gene3D" id="1.10.630.10">
    <property type="entry name" value="Cytochrome P450"/>
    <property type="match status" value="1"/>
</dbReference>
<gene>
    <name evidence="1" type="ORF">BDU57DRAFT_557477</name>
</gene>
<dbReference type="Proteomes" id="UP000800096">
    <property type="component" value="Unassembled WGS sequence"/>
</dbReference>
<accession>A0A6A5QI86</accession>
<protein>
    <recommendedName>
        <fullName evidence="3">Cytochrome P450</fullName>
    </recommendedName>
</protein>
<evidence type="ECO:0000313" key="2">
    <source>
        <dbReference type="Proteomes" id="UP000800096"/>
    </source>
</evidence>